<keyword evidence="6 8" id="KW-1133">Transmembrane helix</keyword>
<feature type="transmembrane region" description="Helical" evidence="8">
    <location>
        <begin position="72"/>
        <end position="93"/>
    </location>
</feature>
<keyword evidence="5 8" id="KW-0812">Transmembrane</keyword>
<evidence type="ECO:0000256" key="5">
    <source>
        <dbReference type="ARBA" id="ARBA00022692"/>
    </source>
</evidence>
<comment type="similarity">
    <text evidence="2">Belongs to the AzlC family.</text>
</comment>
<dbReference type="PANTHER" id="PTHR34979">
    <property type="entry name" value="INNER MEMBRANE PROTEIN YGAZ"/>
    <property type="match status" value="1"/>
</dbReference>
<keyword evidence="10" id="KW-1185">Reference proteome</keyword>
<dbReference type="Pfam" id="PF03591">
    <property type="entry name" value="AzlC"/>
    <property type="match status" value="1"/>
</dbReference>
<proteinExistence type="inferred from homology"/>
<evidence type="ECO:0000256" key="8">
    <source>
        <dbReference type="SAM" id="Phobius"/>
    </source>
</evidence>
<organism evidence="9 10">
    <name type="scientific">Brochothrix thermosphacta</name>
    <name type="common">Microbacterium thermosphactum</name>
    <dbReference type="NCBI Taxonomy" id="2756"/>
    <lineage>
        <taxon>Bacteria</taxon>
        <taxon>Bacillati</taxon>
        <taxon>Bacillota</taxon>
        <taxon>Bacilli</taxon>
        <taxon>Bacillales</taxon>
        <taxon>Listeriaceae</taxon>
        <taxon>Brochothrix</taxon>
    </lineage>
</organism>
<feature type="transmembrane region" description="Helical" evidence="8">
    <location>
        <begin position="153"/>
        <end position="172"/>
    </location>
</feature>
<keyword evidence="3" id="KW-0813">Transport</keyword>
<dbReference type="GO" id="GO:0005886">
    <property type="term" value="C:plasma membrane"/>
    <property type="evidence" value="ECO:0007669"/>
    <property type="project" value="UniProtKB-SubCell"/>
</dbReference>
<dbReference type="EMBL" id="CP023483">
    <property type="protein sequence ID" value="ATF25646.1"/>
    <property type="molecule type" value="Genomic_DNA"/>
</dbReference>
<dbReference type="OrthoDB" id="3177005at2"/>
<dbReference type="GO" id="GO:1903785">
    <property type="term" value="P:L-valine transmembrane transport"/>
    <property type="evidence" value="ECO:0007669"/>
    <property type="project" value="TreeGrafter"/>
</dbReference>
<evidence type="ECO:0000256" key="1">
    <source>
        <dbReference type="ARBA" id="ARBA00004651"/>
    </source>
</evidence>
<dbReference type="InterPro" id="IPR011606">
    <property type="entry name" value="Brnchd-chn_aa_trnsp_permease"/>
</dbReference>
<dbReference type="PANTHER" id="PTHR34979:SF1">
    <property type="entry name" value="INNER MEMBRANE PROTEIN YGAZ"/>
    <property type="match status" value="1"/>
</dbReference>
<evidence type="ECO:0000256" key="7">
    <source>
        <dbReference type="ARBA" id="ARBA00023136"/>
    </source>
</evidence>
<reference evidence="9 10" key="1">
    <citation type="submission" date="2017-09" db="EMBL/GenBank/DDBJ databases">
        <title>Complete Genome Sequences of Two Strains of the Meat Spoilage Bacterium Brochothrix thermosphacta Isolated from Ground Chicken.</title>
        <authorList>
            <person name="Paoli G.C."/>
            <person name="Wijey C."/>
            <person name="Chen C.-Y."/>
            <person name="Nguyen L."/>
            <person name="Yan X."/>
            <person name="Irwin P.L."/>
        </authorList>
    </citation>
    <scope>NUCLEOTIDE SEQUENCE [LARGE SCALE GENOMIC DNA]</scope>
    <source>
        <strain evidence="9 10">BI</strain>
    </source>
</reference>
<accession>A0A291KEL1</accession>
<dbReference type="STRING" id="2756.BFR44_07680"/>
<evidence type="ECO:0000256" key="3">
    <source>
        <dbReference type="ARBA" id="ARBA00022448"/>
    </source>
</evidence>
<keyword evidence="4" id="KW-1003">Cell membrane</keyword>
<sequence length="248" mass="27242">MKSIYIEMREHIMKAVEQPNYFKEGIIDCLPTLLGYISIGLACGIIGTASNLSVLEVTLLAIFVYAGAAQMVMTGLIAVGAPFFTIILTVAVVNIRFLLLSMTIAPHFKHESLLVRLGLGFLLTDESFGVTVIKYAKNRNEPLRKQWLMGLNITAYIVWIISCLVGALIGNWIKNPEVLGLDFALVAMFIALLVLQLELVERSKLRANLEAVATTFIGMFVFMAVMPSSLAVLVSTIIGAMMGVRREK</sequence>
<dbReference type="AlphaFoldDB" id="A0A291KEL1"/>
<evidence type="ECO:0000313" key="9">
    <source>
        <dbReference type="EMBL" id="ATF25646.1"/>
    </source>
</evidence>
<evidence type="ECO:0000256" key="4">
    <source>
        <dbReference type="ARBA" id="ARBA00022475"/>
    </source>
</evidence>
<evidence type="ECO:0000256" key="6">
    <source>
        <dbReference type="ARBA" id="ARBA00022989"/>
    </source>
</evidence>
<keyword evidence="7 8" id="KW-0472">Membrane</keyword>
<evidence type="ECO:0000256" key="2">
    <source>
        <dbReference type="ARBA" id="ARBA00010735"/>
    </source>
</evidence>
<feature type="transmembrane region" description="Helical" evidence="8">
    <location>
        <begin position="113"/>
        <end position="133"/>
    </location>
</feature>
<name>A0A291KEL1_BROTH</name>
<feature type="transmembrane region" description="Helical" evidence="8">
    <location>
        <begin position="33"/>
        <end position="66"/>
    </location>
</feature>
<feature type="transmembrane region" description="Helical" evidence="8">
    <location>
        <begin position="217"/>
        <end position="244"/>
    </location>
</feature>
<feature type="transmembrane region" description="Helical" evidence="8">
    <location>
        <begin position="179"/>
        <end position="197"/>
    </location>
</feature>
<comment type="subcellular location">
    <subcellularLocation>
        <location evidence="1">Cell membrane</location>
        <topology evidence="1">Multi-pass membrane protein</topology>
    </subcellularLocation>
</comment>
<evidence type="ECO:0000313" key="10">
    <source>
        <dbReference type="Proteomes" id="UP000243591"/>
    </source>
</evidence>
<dbReference type="KEGG" id="bths:CNY62_04140"/>
<gene>
    <name evidence="9" type="ORF">CNY62_04140</name>
</gene>
<protein>
    <submittedName>
        <fullName evidence="9">Branched-chain amino acid ABC transporter permease</fullName>
    </submittedName>
</protein>
<dbReference type="Proteomes" id="UP000243591">
    <property type="component" value="Chromosome"/>
</dbReference>